<dbReference type="Proteomes" id="UP001326110">
    <property type="component" value="Chromosome"/>
</dbReference>
<keyword evidence="2" id="KW-1185">Reference proteome</keyword>
<dbReference type="EMBL" id="CP140152">
    <property type="protein sequence ID" value="WQH07291.1"/>
    <property type="molecule type" value="Genomic_DNA"/>
</dbReference>
<evidence type="ECO:0000313" key="2">
    <source>
        <dbReference type="Proteomes" id="UP001326110"/>
    </source>
</evidence>
<proteinExistence type="predicted"/>
<sequence length="225" mass="24354">MHSKIFVPALAGVLLISGCSNLAEQRAQRLAAIPEAKLAYVIGTYAVGCERNKDQCRQLFNSISTSYRNVDDKDFDSGFGIVTGKTFGDDTALDFANMERRENGIYFCHTLPAGRYSVFAYNFYNFAGGGSGYSMSKEQQFNVPFTLAEGEVVDIGTLKITAARGKNLFGMSLPAPGVLLLSGARDGAVAKALQKCPESVRNRPVRTVTLRAEGVTPYVMADPKP</sequence>
<gene>
    <name evidence="1" type="ORF">SR858_13410</name>
</gene>
<reference evidence="1 2" key="1">
    <citation type="submission" date="2023-11" db="EMBL/GenBank/DDBJ databases">
        <title>MicrobeMod: A computational toolkit for identifying prokaryotic methylation and restriction-modification with nanopore sequencing.</title>
        <authorList>
            <person name="Crits-Christoph A."/>
            <person name="Kang S.C."/>
            <person name="Lee H."/>
            <person name="Ostrov N."/>
        </authorList>
    </citation>
    <scope>NUCLEOTIDE SEQUENCE [LARGE SCALE GENOMIC DNA]</scope>
    <source>
        <strain evidence="1 2">ATCC 25935</strain>
    </source>
</reference>
<dbReference type="PROSITE" id="PS51257">
    <property type="entry name" value="PROKAR_LIPOPROTEIN"/>
    <property type="match status" value="1"/>
</dbReference>
<protein>
    <recommendedName>
        <fullName evidence="3">Lipoprotein</fullName>
    </recommendedName>
</protein>
<evidence type="ECO:0008006" key="3">
    <source>
        <dbReference type="Google" id="ProtNLM"/>
    </source>
</evidence>
<organism evidence="1 2">
    <name type="scientific">Duganella zoogloeoides</name>
    <dbReference type="NCBI Taxonomy" id="75659"/>
    <lineage>
        <taxon>Bacteria</taxon>
        <taxon>Pseudomonadati</taxon>
        <taxon>Pseudomonadota</taxon>
        <taxon>Betaproteobacteria</taxon>
        <taxon>Burkholderiales</taxon>
        <taxon>Oxalobacteraceae</taxon>
        <taxon>Telluria group</taxon>
        <taxon>Duganella</taxon>
    </lineage>
</organism>
<dbReference type="GeneID" id="43163074"/>
<dbReference type="RefSeq" id="WP_019921307.1">
    <property type="nucleotide sequence ID" value="NZ_CP140152.1"/>
</dbReference>
<evidence type="ECO:0000313" key="1">
    <source>
        <dbReference type="EMBL" id="WQH07291.1"/>
    </source>
</evidence>
<name>A0ABZ0Y5F8_9BURK</name>
<accession>A0ABZ0Y5F8</accession>